<name>A0A366Y3L0_9BACI</name>
<evidence type="ECO:0000313" key="2">
    <source>
        <dbReference type="Proteomes" id="UP000253314"/>
    </source>
</evidence>
<sequence>MIKYDIDALNVSIFHDHKPVFIRHIMLSTSYEKWEKKRSAIGTEVLKWIGEQTALEEKISSSITEIRRIMDFYRFTMNKGEQEVGHILLTGDHPEYKVIENKLRDAFNIAITIFEDKSLKTIDGFRLPLHFYSSLGLAIKEV</sequence>
<comment type="caution">
    <text evidence="1">The sequence shown here is derived from an EMBL/GenBank/DDBJ whole genome shotgun (WGS) entry which is preliminary data.</text>
</comment>
<gene>
    <name evidence="1" type="ORF">DS031_02245</name>
</gene>
<proteinExistence type="predicted"/>
<reference evidence="1 2" key="1">
    <citation type="submission" date="2018-07" db="EMBL/GenBank/DDBJ databases">
        <title>Lottiidibacillus patelloidae gen. nov., sp. nov., isolated from the intestinal tract of a marine limpet and the reclassification of B. taeanensis BH030017T, B. algicola KMM 3737T and B. hwajinpoensis SW-72T as genus Lottiidibacillus.</title>
        <authorList>
            <person name="Liu R."/>
            <person name="Huang Z."/>
        </authorList>
    </citation>
    <scope>NUCLEOTIDE SEQUENCE [LARGE SCALE GENOMIC DNA]</scope>
    <source>
        <strain evidence="1 2">BH030017</strain>
    </source>
</reference>
<organism evidence="1 2">
    <name type="scientific">Bacillus taeanensis</name>
    <dbReference type="NCBI Taxonomy" id="273032"/>
    <lineage>
        <taxon>Bacteria</taxon>
        <taxon>Bacillati</taxon>
        <taxon>Bacillota</taxon>
        <taxon>Bacilli</taxon>
        <taxon>Bacillales</taxon>
        <taxon>Bacillaceae</taxon>
        <taxon>Bacillus</taxon>
    </lineage>
</organism>
<evidence type="ECO:0000313" key="1">
    <source>
        <dbReference type="EMBL" id="RBW71589.1"/>
    </source>
</evidence>
<dbReference type="RefSeq" id="WP_113804291.1">
    <property type="nucleotide sequence ID" value="NZ_QOCW01000001.1"/>
</dbReference>
<dbReference type="Proteomes" id="UP000253314">
    <property type="component" value="Unassembled WGS sequence"/>
</dbReference>
<accession>A0A366Y3L0</accession>
<dbReference type="EMBL" id="QOCW01000001">
    <property type="protein sequence ID" value="RBW71589.1"/>
    <property type="molecule type" value="Genomic_DNA"/>
</dbReference>
<protein>
    <submittedName>
        <fullName evidence="1">Uncharacterized protein</fullName>
    </submittedName>
</protein>
<dbReference type="OrthoDB" id="2690797at2"/>
<keyword evidence="2" id="KW-1185">Reference proteome</keyword>
<dbReference type="AlphaFoldDB" id="A0A366Y3L0"/>